<name>E6LG99_ENTI1</name>
<dbReference type="AlphaFoldDB" id="E6LG99"/>
<protein>
    <recommendedName>
        <fullName evidence="4">ABC transporter, solute-binding protein</fullName>
    </recommendedName>
</protein>
<proteinExistence type="predicted"/>
<reference evidence="2 3" key="1">
    <citation type="submission" date="2010-12" db="EMBL/GenBank/DDBJ databases">
        <authorList>
            <person name="Muzny D."/>
            <person name="Qin X."/>
            <person name="Deng J."/>
            <person name="Jiang H."/>
            <person name="Liu Y."/>
            <person name="Qu J."/>
            <person name="Song X.-Z."/>
            <person name="Zhang L."/>
            <person name="Thornton R."/>
            <person name="Coyle M."/>
            <person name="Francisco L."/>
            <person name="Jackson L."/>
            <person name="Javaid M."/>
            <person name="Korchina V."/>
            <person name="Kovar C."/>
            <person name="Mata R."/>
            <person name="Mathew T."/>
            <person name="Ngo R."/>
            <person name="Nguyen L."/>
            <person name="Nguyen N."/>
            <person name="Okwuonu G."/>
            <person name="Ongeri F."/>
            <person name="Pham C."/>
            <person name="Simmons D."/>
            <person name="Wilczek-Boney K."/>
            <person name="Hale W."/>
            <person name="Jakkamsetti A."/>
            <person name="Pham P."/>
            <person name="Ruth R."/>
            <person name="San Lucas F."/>
            <person name="Warren J."/>
            <person name="Zhang J."/>
            <person name="Zhao Z."/>
            <person name="Zhou C."/>
            <person name="Zhu D."/>
            <person name="Lee S."/>
            <person name="Bess C."/>
            <person name="Blankenburg K."/>
            <person name="Forbes L."/>
            <person name="Fu Q."/>
            <person name="Gubbala S."/>
            <person name="Hirani K."/>
            <person name="Jayaseelan J.C."/>
            <person name="Lara F."/>
            <person name="Munidasa M."/>
            <person name="Palculict T."/>
            <person name="Patil S."/>
            <person name="Pu L.-L."/>
            <person name="Saada N."/>
            <person name="Tang L."/>
            <person name="Weissenberger G."/>
            <person name="Zhu Y."/>
            <person name="Hemphill L."/>
            <person name="Shang Y."/>
            <person name="Youmans B."/>
            <person name="Ayvaz T."/>
            <person name="Ross M."/>
            <person name="Santibanez J."/>
            <person name="Aqrawi P."/>
            <person name="Gross S."/>
            <person name="Joshi V."/>
            <person name="Fowler G."/>
            <person name="Nazareth L."/>
            <person name="Reid J."/>
            <person name="Worley K."/>
            <person name="Petrosino J."/>
            <person name="Highlander S."/>
            <person name="Gibbs R."/>
        </authorList>
    </citation>
    <scope>NUCLEOTIDE SEQUENCE [LARGE SCALE GENOMIC DNA]</scope>
    <source>
        <strain evidence="3">DSM 15952 / CCUG 50447 / LMG 22039 / TP 1.5</strain>
    </source>
</reference>
<evidence type="ECO:0008006" key="4">
    <source>
        <dbReference type="Google" id="ProtNLM"/>
    </source>
</evidence>
<sequence length="572" mass="64821">MKKMKKLAGAMALFSTMLMLSACGGKKAESPSKTDVDVSKLPEAGDFSEEIPLQLSGSFTRGKVEDGNWVQKKLEEQFNIKIENTKVDTWDAQQTSVMVASGDLPDVFAFTTGGMSAADYYNQGLTRTIPKAMLEKYAPNYCKMLDEENNGLGWKMNLAPGTKDEYVSLLGLQSHTDGILWAPTLRMDWMEKLGIEIPEDAKPVGDSSNNGDRIYMTSKSYTIEELEKILTAFTKNDPDENGKDDTYGMLPWNDNSNWNKTLFGAYGFAKEMNLENDGKLVSVDIYDGYKQAMLKLADWQKKGLIDPEWTTMKEKTAWDKYKAGKIGYWVTQRAYIAQEAWTDGRAPQNILKADPNAKVLVCAPETGPEGKQGEPSWTPVTLLGDGMQISKKVTDEQLARYLQLFDWMTYSDDSYWTLYGEPGTHSDWQGEEGNSALVVRPEFPSEEGNMGFWAYNFRSYPGKHLTWLTYPKTLELMNDFFNKPEVVEKLALRPYKYDLFQETELKELGDRYNAQLQTISDEFFMKGIVGDIDIEKKWDSYVKQWKESGGQAIMDENEKAPLVSDLREGKVK</sequence>
<accession>E6LG99</accession>
<dbReference type="EMBL" id="AEPV01000050">
    <property type="protein sequence ID" value="EFU73786.1"/>
    <property type="molecule type" value="Genomic_DNA"/>
</dbReference>
<dbReference type="STRING" id="888064.HMPREF9088_1389"/>
<dbReference type="Proteomes" id="UP000010296">
    <property type="component" value="Unassembled WGS sequence"/>
</dbReference>
<comment type="caution">
    <text evidence="2">The sequence shown here is derived from an EMBL/GenBank/DDBJ whole genome shotgun (WGS) entry which is preliminary data.</text>
</comment>
<dbReference type="PROSITE" id="PS51257">
    <property type="entry name" value="PROKAR_LIPOPROTEIN"/>
    <property type="match status" value="1"/>
</dbReference>
<dbReference type="PATRIC" id="fig|888064.11.peg.1620"/>
<evidence type="ECO:0000256" key="1">
    <source>
        <dbReference type="SAM" id="SignalP"/>
    </source>
</evidence>
<dbReference type="RefSeq" id="WP_007208405.1">
    <property type="nucleotide sequence ID" value="NZ_GL622241.1"/>
</dbReference>
<feature type="chain" id="PRO_5039570371" description="ABC transporter, solute-binding protein" evidence="1">
    <location>
        <begin position="23"/>
        <end position="572"/>
    </location>
</feature>
<dbReference type="OrthoDB" id="9787283at2"/>
<organism evidence="2 3">
    <name type="scientific">Enterococcus italicus (strain DSM 15952 / CCUG 50447 / LMG 22039 / TP 1.5)</name>
    <dbReference type="NCBI Taxonomy" id="888064"/>
    <lineage>
        <taxon>Bacteria</taxon>
        <taxon>Bacillati</taxon>
        <taxon>Bacillota</taxon>
        <taxon>Bacilli</taxon>
        <taxon>Lactobacillales</taxon>
        <taxon>Enterococcaceae</taxon>
        <taxon>Enterococcus</taxon>
    </lineage>
</organism>
<keyword evidence="3" id="KW-1185">Reference proteome</keyword>
<evidence type="ECO:0000313" key="2">
    <source>
        <dbReference type="EMBL" id="EFU73786.1"/>
    </source>
</evidence>
<keyword evidence="1" id="KW-0732">Signal</keyword>
<dbReference type="eggNOG" id="COG1653">
    <property type="taxonomic scope" value="Bacteria"/>
</dbReference>
<dbReference type="SUPFAM" id="SSF53850">
    <property type="entry name" value="Periplasmic binding protein-like II"/>
    <property type="match status" value="1"/>
</dbReference>
<gene>
    <name evidence="2" type="ORF">HMPREF9088_1389</name>
</gene>
<feature type="signal peptide" evidence="1">
    <location>
        <begin position="1"/>
        <end position="22"/>
    </location>
</feature>
<dbReference type="HOGENOM" id="CLU_477177_0_0_9"/>
<evidence type="ECO:0000313" key="3">
    <source>
        <dbReference type="Proteomes" id="UP000010296"/>
    </source>
</evidence>
<dbReference type="Gene3D" id="3.40.190.10">
    <property type="entry name" value="Periplasmic binding protein-like II"/>
    <property type="match status" value="3"/>
</dbReference>